<protein>
    <submittedName>
        <fullName evidence="1">TolB-like protein</fullName>
    </submittedName>
</protein>
<name>A0A2W7REA5_9BACT</name>
<sequence>MKINKVGEYLIISENPRIGPEQPLLHVFNKNNSTYLYPKGITGFGPLEISNATLIEEGFTDSTFLNYSSQSKRFSEFSLTNNARLAISEYKQPDDLYMVYLSYHATDSTIIGLMANDLNRLAEYSIRDGKRIAGYGTWEKIPETEMLIDYEDPLINYHLGELNKGWFKANRALGLFVKASIYRDRLEIFHFDTKKFDIVEGPRVELPDFNIRHSNGQSTVIFNPENAYGHRDVAIGEKYIYDLYGGFNQAHINQTNEIAKTIYIVTHNGEVVGKLNLDISLRSLEVDEKLGKIYGITTDEDPGIAVFDIPAEFL</sequence>
<evidence type="ECO:0000313" key="2">
    <source>
        <dbReference type="Proteomes" id="UP000248882"/>
    </source>
</evidence>
<keyword evidence="2" id="KW-1185">Reference proteome</keyword>
<evidence type="ECO:0000313" key="1">
    <source>
        <dbReference type="EMBL" id="PZX52549.1"/>
    </source>
</evidence>
<dbReference type="AlphaFoldDB" id="A0A2W7REA5"/>
<dbReference type="OrthoDB" id="1100397at2"/>
<organism evidence="1 2">
    <name type="scientific">Algoriphagus chordae</name>
    <dbReference type="NCBI Taxonomy" id="237019"/>
    <lineage>
        <taxon>Bacteria</taxon>
        <taxon>Pseudomonadati</taxon>
        <taxon>Bacteroidota</taxon>
        <taxon>Cytophagia</taxon>
        <taxon>Cytophagales</taxon>
        <taxon>Cyclobacteriaceae</taxon>
        <taxon>Algoriphagus</taxon>
    </lineage>
</organism>
<dbReference type="EMBL" id="QKZT01000007">
    <property type="protein sequence ID" value="PZX52549.1"/>
    <property type="molecule type" value="Genomic_DNA"/>
</dbReference>
<gene>
    <name evidence="1" type="ORF">LV85_01851</name>
</gene>
<proteinExistence type="predicted"/>
<reference evidence="1 2" key="1">
    <citation type="submission" date="2018-06" db="EMBL/GenBank/DDBJ databases">
        <title>Genomic Encyclopedia of Archaeal and Bacterial Type Strains, Phase II (KMG-II): from individual species to whole genera.</title>
        <authorList>
            <person name="Goeker M."/>
        </authorList>
    </citation>
    <scope>NUCLEOTIDE SEQUENCE [LARGE SCALE GENOMIC DNA]</scope>
    <source>
        <strain evidence="1 2">DSM 19830</strain>
    </source>
</reference>
<comment type="caution">
    <text evidence="1">The sequence shown here is derived from an EMBL/GenBank/DDBJ whole genome shotgun (WGS) entry which is preliminary data.</text>
</comment>
<dbReference type="Pfam" id="PF15869">
    <property type="entry name" value="TolB_like"/>
    <property type="match status" value="1"/>
</dbReference>
<accession>A0A2W7REA5</accession>
<dbReference type="Proteomes" id="UP000248882">
    <property type="component" value="Unassembled WGS sequence"/>
</dbReference>